<keyword evidence="4" id="KW-1185">Reference proteome</keyword>
<evidence type="ECO:0000313" key="3">
    <source>
        <dbReference type="EMBL" id="QMW04885.1"/>
    </source>
</evidence>
<feature type="compositionally biased region" description="Polar residues" evidence="1">
    <location>
        <begin position="28"/>
        <end position="42"/>
    </location>
</feature>
<keyword evidence="2" id="KW-0732">Signal</keyword>
<name>A0A7G5H193_9BACT</name>
<evidence type="ECO:0008006" key="5">
    <source>
        <dbReference type="Google" id="ProtNLM"/>
    </source>
</evidence>
<feature type="chain" id="PRO_5028809363" description="ZU5 domain-containing protein" evidence="2">
    <location>
        <begin position="18"/>
        <end position="452"/>
    </location>
</feature>
<gene>
    <name evidence="3" type="ORF">H3H32_08240</name>
</gene>
<sequence length="452" mass="48529">MKLINYLPILLLGVVLACQKPSDAVNPDNPSTGQPDTSTGTPTEVGKPIGTPTTKTIGKSGGTISTPDGKLTLTFPAGALSKETTISVQPIENKAINGVGVAYQLGPDSLTLAQPVTFVYHYEETELVGTTPDAIGLAGQDDRHIWTVKQSVIVDKTNRTITSRTKRLDRWAALITYYQLTPVQDTVYLGQVRELALNRCTDKEPWGSTEIKDVNVELYNRPAEIRNVRDILLNGKSYSHPEQANPKDGKIGFTYDSKAFKVVYTAPSDKVPATNPVVVTVMLEGPNNAQLLLSSAIKVVNETNFVINGHSYPDAVANGSLVYGHLIVTAAGADSTGKSGQVAIFVNSLAIGAHPFVNTMDIESNTQVSALDGAGNEDFQAGWSFYEVCQVPKTESGVVQIVNVERSKGTAKITLQVSGKVVTQHGYNPESCAVTLHKTMSINGRFTVVVRE</sequence>
<dbReference type="AlphaFoldDB" id="A0A7G5H193"/>
<evidence type="ECO:0000256" key="2">
    <source>
        <dbReference type="SAM" id="SignalP"/>
    </source>
</evidence>
<proteinExistence type="predicted"/>
<feature type="signal peptide" evidence="2">
    <location>
        <begin position="1"/>
        <end position="17"/>
    </location>
</feature>
<accession>A0A7G5H193</accession>
<reference evidence="3 4" key="1">
    <citation type="submission" date="2020-07" db="EMBL/GenBank/DDBJ databases">
        <title>Spirosoma foliorum sp. nov., isolated from the leaves on the Nejang mountain Korea, Republic of.</title>
        <authorList>
            <person name="Ho H."/>
            <person name="Lee Y.-J."/>
            <person name="Nurcahyanto D.-A."/>
            <person name="Kim S.-G."/>
        </authorList>
    </citation>
    <scope>NUCLEOTIDE SEQUENCE [LARGE SCALE GENOMIC DNA]</scope>
    <source>
        <strain evidence="3 4">PL0136</strain>
    </source>
</reference>
<dbReference type="RefSeq" id="WP_182462237.1">
    <property type="nucleotide sequence ID" value="NZ_CP059732.1"/>
</dbReference>
<evidence type="ECO:0000256" key="1">
    <source>
        <dbReference type="SAM" id="MobiDB-lite"/>
    </source>
</evidence>
<feature type="region of interest" description="Disordered" evidence="1">
    <location>
        <begin position="23"/>
        <end position="63"/>
    </location>
</feature>
<dbReference type="EMBL" id="CP059732">
    <property type="protein sequence ID" value="QMW04885.1"/>
    <property type="molecule type" value="Genomic_DNA"/>
</dbReference>
<evidence type="ECO:0000313" key="4">
    <source>
        <dbReference type="Proteomes" id="UP000515369"/>
    </source>
</evidence>
<dbReference type="KEGG" id="sfol:H3H32_08240"/>
<dbReference type="Proteomes" id="UP000515369">
    <property type="component" value="Chromosome"/>
</dbReference>
<dbReference type="PROSITE" id="PS51257">
    <property type="entry name" value="PROKAR_LIPOPROTEIN"/>
    <property type="match status" value="1"/>
</dbReference>
<dbReference type="Gene3D" id="2.60.220.30">
    <property type="match status" value="1"/>
</dbReference>
<organism evidence="3 4">
    <name type="scientific">Spirosoma foliorum</name>
    <dbReference type="NCBI Taxonomy" id="2710596"/>
    <lineage>
        <taxon>Bacteria</taxon>
        <taxon>Pseudomonadati</taxon>
        <taxon>Bacteroidota</taxon>
        <taxon>Cytophagia</taxon>
        <taxon>Cytophagales</taxon>
        <taxon>Cytophagaceae</taxon>
        <taxon>Spirosoma</taxon>
    </lineage>
</organism>
<feature type="compositionally biased region" description="Low complexity" evidence="1">
    <location>
        <begin position="46"/>
        <end position="63"/>
    </location>
</feature>
<protein>
    <recommendedName>
        <fullName evidence="5">ZU5 domain-containing protein</fullName>
    </recommendedName>
</protein>